<keyword evidence="2" id="KW-1185">Reference proteome</keyword>
<dbReference type="EMBL" id="CAWUFR010002097">
    <property type="protein sequence ID" value="CAK6984704.1"/>
    <property type="molecule type" value="Genomic_DNA"/>
</dbReference>
<dbReference type="AlphaFoldDB" id="A0AAV1QMJ4"/>
<gene>
    <name evidence="1" type="ORF">FSCOSCO3_A005788</name>
</gene>
<proteinExistence type="predicted"/>
<comment type="caution">
    <text evidence="1">The sequence shown here is derived from an EMBL/GenBank/DDBJ whole genome shotgun (WGS) entry which is preliminary data.</text>
</comment>
<evidence type="ECO:0000313" key="1">
    <source>
        <dbReference type="EMBL" id="CAK6984704.1"/>
    </source>
</evidence>
<dbReference type="Proteomes" id="UP001314229">
    <property type="component" value="Unassembled WGS sequence"/>
</dbReference>
<accession>A0AAV1QMJ4</accession>
<sequence>QSLEHLIEVVLAMYNLAEMRDLGLVATVIRIMVTSLQRLVPRMHLKTRMEGMTAV</sequence>
<evidence type="ECO:0000313" key="2">
    <source>
        <dbReference type="Proteomes" id="UP001314229"/>
    </source>
</evidence>
<feature type="non-terminal residue" evidence="1">
    <location>
        <position position="1"/>
    </location>
</feature>
<organism evidence="1 2">
    <name type="scientific">Scomber scombrus</name>
    <name type="common">Atlantic mackerel</name>
    <name type="synonym">Scomber vernalis</name>
    <dbReference type="NCBI Taxonomy" id="13677"/>
    <lineage>
        <taxon>Eukaryota</taxon>
        <taxon>Metazoa</taxon>
        <taxon>Chordata</taxon>
        <taxon>Craniata</taxon>
        <taxon>Vertebrata</taxon>
        <taxon>Euteleostomi</taxon>
        <taxon>Actinopterygii</taxon>
        <taxon>Neopterygii</taxon>
        <taxon>Teleostei</taxon>
        <taxon>Neoteleostei</taxon>
        <taxon>Acanthomorphata</taxon>
        <taxon>Pelagiaria</taxon>
        <taxon>Scombriformes</taxon>
        <taxon>Scombridae</taxon>
        <taxon>Scomber</taxon>
    </lineage>
</organism>
<feature type="non-terminal residue" evidence="1">
    <location>
        <position position="55"/>
    </location>
</feature>
<reference evidence="1 2" key="1">
    <citation type="submission" date="2024-01" db="EMBL/GenBank/DDBJ databases">
        <authorList>
            <person name="Alioto T."/>
            <person name="Alioto T."/>
            <person name="Gomez Garrido J."/>
        </authorList>
    </citation>
    <scope>NUCLEOTIDE SEQUENCE [LARGE SCALE GENOMIC DNA]</scope>
</reference>
<name>A0AAV1QMJ4_SCOSC</name>
<protein>
    <submittedName>
        <fullName evidence="1">Uncharacterized protein</fullName>
    </submittedName>
</protein>